<dbReference type="SMART" id="SM00382">
    <property type="entry name" value="AAA"/>
    <property type="match status" value="1"/>
</dbReference>
<keyword evidence="5 7" id="KW-1133">Transmembrane helix</keyword>
<feature type="transmembrane region" description="Helical" evidence="7">
    <location>
        <begin position="143"/>
        <end position="160"/>
    </location>
</feature>
<dbReference type="InterPro" id="IPR027417">
    <property type="entry name" value="P-loop_NTPase"/>
</dbReference>
<dbReference type="InterPro" id="IPR003593">
    <property type="entry name" value="AAA+_ATPase"/>
</dbReference>
<dbReference type="PANTHER" id="PTHR43394">
    <property type="entry name" value="ATP-DEPENDENT PERMEASE MDL1, MITOCHONDRIAL"/>
    <property type="match status" value="1"/>
</dbReference>
<name>A0ABY3SQ50_9BACL</name>
<keyword evidence="6 7" id="KW-0472">Membrane</keyword>
<comment type="subcellular location">
    <subcellularLocation>
        <location evidence="1">Cell membrane</location>
        <topology evidence="1">Multi-pass membrane protein</topology>
    </subcellularLocation>
</comment>
<evidence type="ECO:0000259" key="9">
    <source>
        <dbReference type="PROSITE" id="PS50929"/>
    </source>
</evidence>
<dbReference type="CDD" id="cd03251">
    <property type="entry name" value="ABCC_MsbA"/>
    <property type="match status" value="1"/>
</dbReference>
<feature type="transmembrane region" description="Helical" evidence="7">
    <location>
        <begin position="244"/>
        <end position="266"/>
    </location>
</feature>
<dbReference type="InterPro" id="IPR017871">
    <property type="entry name" value="ABC_transporter-like_CS"/>
</dbReference>
<dbReference type="InterPro" id="IPR003439">
    <property type="entry name" value="ABC_transporter-like_ATP-bd"/>
</dbReference>
<dbReference type="InterPro" id="IPR011527">
    <property type="entry name" value="ABC1_TM_dom"/>
</dbReference>
<dbReference type="RefSeq" id="WP_235122236.1">
    <property type="nucleotide sequence ID" value="NZ_CP090978.1"/>
</dbReference>
<protein>
    <submittedName>
        <fullName evidence="10">ABC transporter ATP-binding protein/permease</fullName>
    </submittedName>
</protein>
<evidence type="ECO:0000256" key="2">
    <source>
        <dbReference type="ARBA" id="ARBA00022692"/>
    </source>
</evidence>
<keyword evidence="2 7" id="KW-0812">Transmembrane</keyword>
<dbReference type="SUPFAM" id="SSF52540">
    <property type="entry name" value="P-loop containing nucleoside triphosphate hydrolases"/>
    <property type="match status" value="1"/>
</dbReference>
<evidence type="ECO:0000256" key="3">
    <source>
        <dbReference type="ARBA" id="ARBA00022741"/>
    </source>
</evidence>
<feature type="domain" description="ABC transporter" evidence="8">
    <location>
        <begin position="341"/>
        <end position="576"/>
    </location>
</feature>
<accession>A0ABY3SQ50</accession>
<dbReference type="InterPro" id="IPR039421">
    <property type="entry name" value="Type_1_exporter"/>
</dbReference>
<dbReference type="Pfam" id="PF00005">
    <property type="entry name" value="ABC_tran"/>
    <property type="match status" value="1"/>
</dbReference>
<feature type="transmembrane region" description="Helical" evidence="7">
    <location>
        <begin position="166"/>
        <end position="183"/>
    </location>
</feature>
<evidence type="ECO:0000256" key="4">
    <source>
        <dbReference type="ARBA" id="ARBA00022840"/>
    </source>
</evidence>
<dbReference type="PROSITE" id="PS00211">
    <property type="entry name" value="ABC_TRANSPORTER_1"/>
    <property type="match status" value="1"/>
</dbReference>
<dbReference type="Gene3D" id="1.20.1560.10">
    <property type="entry name" value="ABC transporter type 1, transmembrane domain"/>
    <property type="match status" value="1"/>
</dbReference>
<proteinExistence type="predicted"/>
<dbReference type="PANTHER" id="PTHR43394:SF1">
    <property type="entry name" value="ATP-BINDING CASSETTE SUB-FAMILY B MEMBER 10, MITOCHONDRIAL"/>
    <property type="match status" value="1"/>
</dbReference>
<dbReference type="EMBL" id="CP090978">
    <property type="protein sequence ID" value="UJF35675.1"/>
    <property type="molecule type" value="Genomic_DNA"/>
</dbReference>
<evidence type="ECO:0000313" key="10">
    <source>
        <dbReference type="EMBL" id="UJF35675.1"/>
    </source>
</evidence>
<gene>
    <name evidence="10" type="ORF">L0M14_11630</name>
</gene>
<evidence type="ECO:0000256" key="7">
    <source>
        <dbReference type="SAM" id="Phobius"/>
    </source>
</evidence>
<dbReference type="PROSITE" id="PS50929">
    <property type="entry name" value="ABC_TM1F"/>
    <property type="match status" value="1"/>
</dbReference>
<dbReference type="Gene3D" id="3.40.50.300">
    <property type="entry name" value="P-loop containing nucleotide triphosphate hydrolases"/>
    <property type="match status" value="1"/>
</dbReference>
<dbReference type="GO" id="GO:0005524">
    <property type="term" value="F:ATP binding"/>
    <property type="evidence" value="ECO:0007669"/>
    <property type="project" value="UniProtKB-KW"/>
</dbReference>
<feature type="transmembrane region" description="Helical" evidence="7">
    <location>
        <begin position="14"/>
        <end position="39"/>
    </location>
</feature>
<evidence type="ECO:0000256" key="5">
    <source>
        <dbReference type="ARBA" id="ARBA00022989"/>
    </source>
</evidence>
<evidence type="ECO:0000256" key="1">
    <source>
        <dbReference type="ARBA" id="ARBA00004651"/>
    </source>
</evidence>
<keyword evidence="3" id="KW-0547">Nucleotide-binding</keyword>
<feature type="transmembrane region" description="Helical" evidence="7">
    <location>
        <begin position="59"/>
        <end position="78"/>
    </location>
</feature>
<reference evidence="10 11" key="1">
    <citation type="journal article" date="2024" name="Int. J. Syst. Evol. Microbiol.">
        <title>Paenibacillus hexagrammi sp. nov., a novel bacterium isolated from the gut content of Hexagrammos agrammus.</title>
        <authorList>
            <person name="Jung H.K."/>
            <person name="Kim D.G."/>
            <person name="Zin H."/>
            <person name="Park J."/>
            <person name="Jung H."/>
            <person name="Kim Y.O."/>
            <person name="Kong H.J."/>
            <person name="Kim J.W."/>
            <person name="Kim Y.S."/>
        </authorList>
    </citation>
    <scope>NUCLEOTIDE SEQUENCE [LARGE SCALE GENOMIC DNA]</scope>
    <source>
        <strain evidence="10 11">YPD9-1</strain>
    </source>
</reference>
<dbReference type="PROSITE" id="PS50893">
    <property type="entry name" value="ABC_TRANSPORTER_2"/>
    <property type="match status" value="1"/>
</dbReference>
<dbReference type="Proteomes" id="UP001649230">
    <property type="component" value="Chromosome"/>
</dbReference>
<evidence type="ECO:0000256" key="6">
    <source>
        <dbReference type="ARBA" id="ARBA00023136"/>
    </source>
</evidence>
<evidence type="ECO:0000313" key="11">
    <source>
        <dbReference type="Proteomes" id="UP001649230"/>
    </source>
</evidence>
<sequence>MNHFKSYYSFVKPYWKLILITLLIGMIKFSIPLTFPMIVKYVVDDLLLSSLSASVKTERMVDVMLLAFALFVVLRAPVEYIRQYFAQLTTSRILYDLRNHLYGHIQKLSLSYYQNRKTGEIISRMINDADQTKSIVETGLMNVWLDVFTLSIAIGFMFFMDVKLTLVSIAILPFYALAVKKLYRKLRAFSKSRSQALADMQGYLVERVNGISVIKSFTLEDVEKRSFEKKNYHFLQRALDVTKWNALTTSIINTLTDIAPLLVLFYGGFQVIQEHISLGALVAFFGYLERLYSPLRRLVNSSTELTQASASLERVVELLHEPYDIQDTPHAKSMENVKGKIEFENVCFRYPSSENWVLHQIQLSINPGETVAFVGMSGGGKSSLISLLPRFYDIQQGTIRLDGTDIKDVTIQSLRNQIGMVLQDNILFSGSVRENILFGRPDASNEELMQAAQAANAHDFIMNLPKGYETEIGERGVKLSGGQKQRIAIARVFLKNPRILVLDEATSALDLESEHFIQESLEALAKDRTTLIVAHRLSTITHADQIVLIENGEIKEQGTHSELMKRNGAYSRLFNVQNLSEVGTDE</sequence>
<keyword evidence="11" id="KW-1185">Reference proteome</keyword>
<dbReference type="InterPro" id="IPR036640">
    <property type="entry name" value="ABC1_TM_sf"/>
</dbReference>
<organism evidence="10 11">
    <name type="scientific">Paenibacillus hexagrammi</name>
    <dbReference type="NCBI Taxonomy" id="2908839"/>
    <lineage>
        <taxon>Bacteria</taxon>
        <taxon>Bacillati</taxon>
        <taxon>Bacillota</taxon>
        <taxon>Bacilli</taxon>
        <taxon>Bacillales</taxon>
        <taxon>Paenibacillaceae</taxon>
        <taxon>Paenibacillus</taxon>
    </lineage>
</organism>
<dbReference type="Pfam" id="PF00664">
    <property type="entry name" value="ABC_membrane"/>
    <property type="match status" value="1"/>
</dbReference>
<dbReference type="SUPFAM" id="SSF90123">
    <property type="entry name" value="ABC transporter transmembrane region"/>
    <property type="match status" value="1"/>
</dbReference>
<feature type="domain" description="ABC transmembrane type-1" evidence="9">
    <location>
        <begin position="19"/>
        <end position="307"/>
    </location>
</feature>
<evidence type="ECO:0000259" key="8">
    <source>
        <dbReference type="PROSITE" id="PS50893"/>
    </source>
</evidence>
<keyword evidence="4 10" id="KW-0067">ATP-binding</keyword>